<reference evidence="2" key="1">
    <citation type="journal article" date="2019" name="Int. J. Syst. Evol. Microbiol.">
        <title>The Global Catalogue of Microorganisms (GCM) 10K type strain sequencing project: providing services to taxonomists for standard genome sequencing and annotation.</title>
        <authorList>
            <consortium name="The Broad Institute Genomics Platform"/>
            <consortium name="The Broad Institute Genome Sequencing Center for Infectious Disease"/>
            <person name="Wu L."/>
            <person name="Ma J."/>
        </authorList>
    </citation>
    <scope>NUCLEOTIDE SEQUENCE [LARGE SCALE GENOMIC DNA]</scope>
    <source>
        <strain evidence="2">JCM 19134</strain>
    </source>
</reference>
<evidence type="ECO:0000313" key="2">
    <source>
        <dbReference type="Proteomes" id="UP001409585"/>
    </source>
</evidence>
<evidence type="ECO:0000313" key="1">
    <source>
        <dbReference type="EMBL" id="GAA4952106.1"/>
    </source>
</evidence>
<dbReference type="AlphaFoldDB" id="A0AAV3U6K6"/>
<protein>
    <submittedName>
        <fullName evidence="1">Uncharacterized protein</fullName>
    </submittedName>
</protein>
<keyword evidence="2" id="KW-1185">Reference proteome</keyword>
<dbReference type="EMBL" id="BAABLX010000029">
    <property type="protein sequence ID" value="GAA4952106.1"/>
    <property type="molecule type" value="Genomic_DNA"/>
</dbReference>
<proteinExistence type="predicted"/>
<dbReference type="Proteomes" id="UP001409585">
    <property type="component" value="Unassembled WGS sequence"/>
</dbReference>
<gene>
    <name evidence="1" type="ORF">GCM10025791_35920</name>
</gene>
<name>A0AAV3U6K6_9ALTE</name>
<dbReference type="RefSeq" id="WP_345425689.1">
    <property type="nucleotide sequence ID" value="NZ_AP031496.1"/>
</dbReference>
<comment type="caution">
    <text evidence="1">The sequence shown here is derived from an EMBL/GenBank/DDBJ whole genome shotgun (WGS) entry which is preliminary data.</text>
</comment>
<sequence>MSEITPITNVTLDEQLSFSEKLPKGMAYLENNGFMIMGETEEGDEVSFVSCIMRVGGGKDGPWQVDDAFKGQTTLLIAPHDLPKGMNDTPFVGNRTWATDDWTPAKIEKTDEAVTWTLGNRQHICRPPYWQIKGEHMGIEFDLLLTGIGEAAYHKGPYDKLEANNIAGFEHPLCAEGTIKYEGKTYTLRKDKSFGCQEKFTQPAFDLAGVLRGETYYWVWWASERVRIFIYSYPQMNKSYAHVTVDGEDVSFMNNGQADIKMDELEYWVDPQTRLRVPIKWHFSMKHANGDIDMDIEAASRTYYSYLTKSGATMHYGLHSHSEGSMKLADGRVIPLQDMRSYVEHGWTAIPLTAAAE</sequence>
<organism evidence="1 2">
    <name type="scientific">Halioxenophilus aromaticivorans</name>
    <dbReference type="NCBI Taxonomy" id="1306992"/>
    <lineage>
        <taxon>Bacteria</taxon>
        <taxon>Pseudomonadati</taxon>
        <taxon>Pseudomonadota</taxon>
        <taxon>Gammaproteobacteria</taxon>
        <taxon>Alteromonadales</taxon>
        <taxon>Alteromonadaceae</taxon>
        <taxon>Halioxenophilus</taxon>
    </lineage>
</organism>
<accession>A0AAV3U6K6</accession>